<evidence type="ECO:0000259" key="6">
    <source>
        <dbReference type="PROSITE" id="PS50983"/>
    </source>
</evidence>
<comment type="caution">
    <text evidence="7">The sequence shown here is derived from an EMBL/GenBank/DDBJ whole genome shotgun (WGS) entry which is preliminary data.</text>
</comment>
<dbReference type="PANTHER" id="PTHR30535">
    <property type="entry name" value="VITAMIN B12-BINDING PROTEIN"/>
    <property type="match status" value="1"/>
</dbReference>
<keyword evidence="1 5" id="KW-0813">Transport</keyword>
<feature type="site" description="Important for BtuC binding" evidence="5">
    <location>
        <position position="201"/>
    </location>
</feature>
<dbReference type="Gene3D" id="3.40.50.1980">
    <property type="entry name" value="Nitrogenase molybdenum iron protein domain"/>
    <property type="match status" value="2"/>
</dbReference>
<dbReference type="PROSITE" id="PS50983">
    <property type="entry name" value="FE_B12_PBP"/>
    <property type="match status" value="1"/>
</dbReference>
<feature type="domain" description="Fe/B12 periplasmic-binding" evidence="6">
    <location>
        <begin position="22"/>
        <end position="269"/>
    </location>
</feature>
<dbReference type="CDD" id="cd01144">
    <property type="entry name" value="BtuF"/>
    <property type="match status" value="1"/>
</dbReference>
<keyword evidence="2 5" id="KW-0732">Signal</keyword>
<comment type="caution">
    <text evidence="5">Lacks conserved residue(s) required for the propagation of feature annotation.</text>
</comment>
<sequence>MKYLYLLVFVCLPSMVLAEPLRVISLSPHTTELAFEAGLGDNLIAVSAHSDYPPEALALEQVANFRGINIERVVTLKPDLVLAWKGGNPDRELAKLERLGIEIFYSNPHSLYDAADNIEKLGQWSADPAKAKARADAVRQELAAIETAQDGKNRIPYFYQLSESPLMTNNGEHWPQPLFSLCGGENIFSNSVAPYPQVSMEQVIVRAPQAIFYPSTKATPSKEWAKWAEFIPAIKNKDIFAISGDWLNRPTPRALKAVKQICTAFDKVRSDLDH</sequence>
<dbReference type="PANTHER" id="PTHR30535:SF34">
    <property type="entry name" value="MOLYBDATE-BINDING PROTEIN MOLA"/>
    <property type="match status" value="1"/>
</dbReference>
<name>A0ABT5R1N5_9GAMM</name>
<dbReference type="SUPFAM" id="SSF53807">
    <property type="entry name" value="Helical backbone' metal receptor"/>
    <property type="match status" value="1"/>
</dbReference>
<accession>A0ABT5R1N5</accession>
<dbReference type="RefSeq" id="WP_274165006.1">
    <property type="nucleotide sequence ID" value="NZ_JAJUBC010000014.1"/>
</dbReference>
<comment type="similarity">
    <text evidence="5">Belongs to the BtuF family.</text>
</comment>
<evidence type="ECO:0000256" key="2">
    <source>
        <dbReference type="ARBA" id="ARBA00022729"/>
    </source>
</evidence>
<keyword evidence="3 5" id="KW-0574">Periplasm</keyword>
<evidence type="ECO:0000313" key="7">
    <source>
        <dbReference type="EMBL" id="MDD1794176.1"/>
    </source>
</evidence>
<dbReference type="EMBL" id="JAJUBC010000014">
    <property type="protein sequence ID" value="MDD1794176.1"/>
    <property type="molecule type" value="Genomic_DNA"/>
</dbReference>
<dbReference type="InterPro" id="IPR054828">
    <property type="entry name" value="Vit_B12_bind_prot"/>
</dbReference>
<proteinExistence type="inferred from homology"/>
<evidence type="ECO:0000313" key="8">
    <source>
        <dbReference type="Proteomes" id="UP001149400"/>
    </source>
</evidence>
<evidence type="ECO:0000256" key="4">
    <source>
        <dbReference type="ARBA" id="ARBA00023157"/>
    </source>
</evidence>
<keyword evidence="8" id="KW-1185">Reference proteome</keyword>
<dbReference type="HAMAP" id="MF_01000">
    <property type="entry name" value="BtuF"/>
    <property type="match status" value="1"/>
</dbReference>
<dbReference type="Proteomes" id="UP001149400">
    <property type="component" value="Unassembled WGS sequence"/>
</dbReference>
<protein>
    <recommendedName>
        <fullName evidence="5">Vitamin B12-binding protein</fullName>
    </recommendedName>
</protein>
<comment type="subunit">
    <text evidence="5">The complex is composed of two ATP-binding proteins (BtuD), two transmembrane proteins (BtuC) and a solute-binding protein (BtuF).</text>
</comment>
<dbReference type="NCBIfam" id="NF002894">
    <property type="entry name" value="PRK03379.1"/>
    <property type="match status" value="1"/>
</dbReference>
<comment type="function">
    <text evidence="5">Part of the ABC transporter complex BtuCDF involved in vitamin B12 import. Binds vitamin B12 and delivers it to the periplasmic surface of BtuC.</text>
</comment>
<comment type="subcellular location">
    <subcellularLocation>
        <location evidence="5">Periplasm</location>
    </subcellularLocation>
</comment>
<dbReference type="NCBIfam" id="NF038402">
    <property type="entry name" value="TroA_like"/>
    <property type="match status" value="1"/>
</dbReference>
<dbReference type="InterPro" id="IPR023544">
    <property type="entry name" value="ABC_transptr_vit_B12-bd"/>
</dbReference>
<dbReference type="InterPro" id="IPR002491">
    <property type="entry name" value="ABC_transptr_periplasmic_BD"/>
</dbReference>
<evidence type="ECO:0000256" key="3">
    <source>
        <dbReference type="ARBA" id="ARBA00022764"/>
    </source>
</evidence>
<evidence type="ECO:0000256" key="5">
    <source>
        <dbReference type="HAMAP-Rule" id="MF_01000"/>
    </source>
</evidence>
<evidence type="ECO:0000256" key="1">
    <source>
        <dbReference type="ARBA" id="ARBA00022448"/>
    </source>
</evidence>
<dbReference type="Pfam" id="PF01497">
    <property type="entry name" value="Peripla_BP_2"/>
    <property type="match status" value="1"/>
</dbReference>
<keyword evidence="4" id="KW-1015">Disulfide bond</keyword>
<dbReference type="InterPro" id="IPR050902">
    <property type="entry name" value="ABC_Transporter_SBP"/>
</dbReference>
<feature type="site" description="Important for BtuC binding" evidence="5">
    <location>
        <position position="71"/>
    </location>
</feature>
<gene>
    <name evidence="5 7" type="primary">btuF</name>
    <name evidence="7" type="ORF">LRP50_13625</name>
</gene>
<organism evidence="7 8">
    <name type="scientific">Enterovibrio gelatinilyticus</name>
    <dbReference type="NCBI Taxonomy" id="2899819"/>
    <lineage>
        <taxon>Bacteria</taxon>
        <taxon>Pseudomonadati</taxon>
        <taxon>Pseudomonadota</taxon>
        <taxon>Gammaproteobacteria</taxon>
        <taxon>Vibrionales</taxon>
        <taxon>Vibrionaceae</taxon>
        <taxon>Enterovibrio</taxon>
    </lineage>
</organism>
<reference evidence="7" key="1">
    <citation type="submission" date="2021-12" db="EMBL/GenBank/DDBJ databases">
        <title>Enterovibrio ZSDZ35 sp. nov. and Enterovibrio ZSDZ42 sp. nov., isolated from coastal seawater in Qingdao.</title>
        <authorList>
            <person name="Zhang P."/>
        </authorList>
    </citation>
    <scope>NUCLEOTIDE SEQUENCE</scope>
    <source>
        <strain evidence="7">ZSDZ42</strain>
    </source>
</reference>